<keyword evidence="8" id="KW-1185">Reference proteome</keyword>
<dbReference type="GO" id="GO:0005886">
    <property type="term" value="C:plasma membrane"/>
    <property type="evidence" value="ECO:0007669"/>
    <property type="project" value="UniProtKB-SubCell"/>
</dbReference>
<evidence type="ECO:0000313" key="8">
    <source>
        <dbReference type="Proteomes" id="UP000572680"/>
    </source>
</evidence>
<feature type="transmembrane region" description="Helical" evidence="5">
    <location>
        <begin position="86"/>
        <end position="108"/>
    </location>
</feature>
<dbReference type="InterPro" id="IPR020846">
    <property type="entry name" value="MFS_dom"/>
</dbReference>
<sequence>MTTAYLLALAAVIPVTGWAARRFGASRAWTVSLGVMLVGSVLCGLAWSFGSLVAFRVVQGLGAGGLFPLSRIIVMEVAGRERLGRVMAVMALPVLTAPLLGPAVGGVVVEALSWRWVFLLNAPLLLAAIVLTLVFVPVSPRAAAERLDVPGLLCVSGGLTLLVYGLSGTGQRAAALVAGLVLLAAYGLREARSPRPGIVGLGLFRDRAFAASAAVGLLVNLTLFAGAFLVPLFFQQGAGRGALDAGLILVPQGLGMLVATLFAGRLIDAGPRARTMVLAGLALTAVGTVPFALVEPGSHVPLGVAALFVRGVGLALAGSPIMKTLYHSLPAAKVPVATTANAVAQQLGGALGTAAVTAAGALLLPERRPGAVSAPGR</sequence>
<name>A0A7W3QLT3_ACTNM</name>
<accession>A0A7W3QLT3</accession>
<protein>
    <submittedName>
        <fullName evidence="7">EmrB/QacA subfamily drug resistance transporter</fullName>
    </submittedName>
</protein>
<dbReference type="Gene3D" id="1.20.1720.10">
    <property type="entry name" value="Multidrug resistance protein D"/>
    <property type="match status" value="1"/>
</dbReference>
<feature type="transmembrane region" description="Helical" evidence="5">
    <location>
        <begin position="276"/>
        <end position="294"/>
    </location>
</feature>
<dbReference type="PRINTS" id="PR01036">
    <property type="entry name" value="TCRTETB"/>
</dbReference>
<feature type="transmembrane region" description="Helical" evidence="5">
    <location>
        <begin position="114"/>
        <end position="135"/>
    </location>
</feature>
<evidence type="ECO:0000256" key="4">
    <source>
        <dbReference type="ARBA" id="ARBA00023136"/>
    </source>
</evidence>
<dbReference type="EMBL" id="JACJIA010000004">
    <property type="protein sequence ID" value="MBA8951746.1"/>
    <property type="molecule type" value="Genomic_DNA"/>
</dbReference>
<keyword evidence="3 5" id="KW-1133">Transmembrane helix</keyword>
<feature type="transmembrane region" description="Helical" evidence="5">
    <location>
        <begin position="246"/>
        <end position="264"/>
    </location>
</feature>
<dbReference type="Pfam" id="PF07690">
    <property type="entry name" value="MFS_1"/>
    <property type="match status" value="1"/>
</dbReference>
<reference evidence="7 8" key="1">
    <citation type="submission" date="2020-08" db="EMBL/GenBank/DDBJ databases">
        <title>Genomic Encyclopedia of Type Strains, Phase IV (KMG-IV): sequencing the most valuable type-strain genomes for metagenomic binning, comparative biology and taxonomic classification.</title>
        <authorList>
            <person name="Goeker M."/>
        </authorList>
    </citation>
    <scope>NUCLEOTIDE SEQUENCE [LARGE SCALE GENOMIC DNA]</scope>
    <source>
        <strain evidence="7 8">DSM 44197</strain>
    </source>
</reference>
<dbReference type="PANTHER" id="PTHR23501:SF1">
    <property type="entry name" value="TRANSPORT PROTEIN HSRA-RELATED"/>
    <property type="match status" value="1"/>
</dbReference>
<dbReference type="InterPro" id="IPR036259">
    <property type="entry name" value="MFS_trans_sf"/>
</dbReference>
<dbReference type="Gene3D" id="1.20.1250.20">
    <property type="entry name" value="MFS general substrate transporter like domains"/>
    <property type="match status" value="1"/>
</dbReference>
<feature type="transmembrane region" description="Helical" evidence="5">
    <location>
        <begin position="6"/>
        <end position="21"/>
    </location>
</feature>
<evidence type="ECO:0000256" key="3">
    <source>
        <dbReference type="ARBA" id="ARBA00022989"/>
    </source>
</evidence>
<dbReference type="InterPro" id="IPR011701">
    <property type="entry name" value="MFS"/>
</dbReference>
<comment type="subcellular location">
    <subcellularLocation>
        <location evidence="1">Cell membrane</location>
        <topology evidence="1">Multi-pass membrane protein</topology>
    </subcellularLocation>
</comment>
<evidence type="ECO:0000256" key="5">
    <source>
        <dbReference type="SAM" id="Phobius"/>
    </source>
</evidence>
<evidence type="ECO:0000256" key="1">
    <source>
        <dbReference type="ARBA" id="ARBA00004651"/>
    </source>
</evidence>
<dbReference type="PROSITE" id="PS50850">
    <property type="entry name" value="MFS"/>
    <property type="match status" value="1"/>
</dbReference>
<gene>
    <name evidence="7" type="ORF">HNR61_003386</name>
</gene>
<feature type="transmembrane region" description="Helical" evidence="5">
    <location>
        <begin position="147"/>
        <end position="166"/>
    </location>
</feature>
<comment type="caution">
    <text evidence="7">The sequence shown here is derived from an EMBL/GenBank/DDBJ whole genome shotgun (WGS) entry which is preliminary data.</text>
</comment>
<feature type="transmembrane region" description="Helical" evidence="5">
    <location>
        <begin position="172"/>
        <end position="188"/>
    </location>
</feature>
<feature type="transmembrane region" description="Helical" evidence="5">
    <location>
        <begin position="209"/>
        <end position="234"/>
    </location>
</feature>
<keyword evidence="2 5" id="KW-0812">Transmembrane</keyword>
<dbReference type="Proteomes" id="UP000572680">
    <property type="component" value="Unassembled WGS sequence"/>
</dbReference>
<proteinExistence type="predicted"/>
<organism evidence="7 8">
    <name type="scientific">Actinomadura namibiensis</name>
    <dbReference type="NCBI Taxonomy" id="182080"/>
    <lineage>
        <taxon>Bacteria</taxon>
        <taxon>Bacillati</taxon>
        <taxon>Actinomycetota</taxon>
        <taxon>Actinomycetes</taxon>
        <taxon>Streptosporangiales</taxon>
        <taxon>Thermomonosporaceae</taxon>
        <taxon>Actinomadura</taxon>
    </lineage>
</organism>
<dbReference type="SUPFAM" id="SSF103473">
    <property type="entry name" value="MFS general substrate transporter"/>
    <property type="match status" value="1"/>
</dbReference>
<dbReference type="RefSeq" id="WP_182844088.1">
    <property type="nucleotide sequence ID" value="NZ_BAAALP010000010.1"/>
</dbReference>
<feature type="domain" description="Major facilitator superfamily (MFS) profile" evidence="6">
    <location>
        <begin position="1"/>
        <end position="377"/>
    </location>
</feature>
<dbReference type="PANTHER" id="PTHR23501">
    <property type="entry name" value="MAJOR FACILITATOR SUPERFAMILY"/>
    <property type="match status" value="1"/>
</dbReference>
<feature type="transmembrane region" description="Helical" evidence="5">
    <location>
        <begin position="300"/>
        <end position="318"/>
    </location>
</feature>
<feature type="transmembrane region" description="Helical" evidence="5">
    <location>
        <begin position="53"/>
        <end position="74"/>
    </location>
</feature>
<evidence type="ECO:0000313" key="7">
    <source>
        <dbReference type="EMBL" id="MBA8951746.1"/>
    </source>
</evidence>
<feature type="transmembrane region" description="Helical" evidence="5">
    <location>
        <begin position="28"/>
        <end position="47"/>
    </location>
</feature>
<dbReference type="GO" id="GO:0022857">
    <property type="term" value="F:transmembrane transporter activity"/>
    <property type="evidence" value="ECO:0007669"/>
    <property type="project" value="InterPro"/>
</dbReference>
<evidence type="ECO:0000259" key="6">
    <source>
        <dbReference type="PROSITE" id="PS50850"/>
    </source>
</evidence>
<keyword evidence="4 5" id="KW-0472">Membrane</keyword>
<evidence type="ECO:0000256" key="2">
    <source>
        <dbReference type="ARBA" id="ARBA00022692"/>
    </source>
</evidence>
<dbReference type="AlphaFoldDB" id="A0A7W3QLT3"/>